<accession>A0ABW2JCV8</accession>
<organism evidence="3 4">
    <name type="scientific">Streptomyces monticola</name>
    <dbReference type="NCBI Taxonomy" id="2666263"/>
    <lineage>
        <taxon>Bacteria</taxon>
        <taxon>Bacillati</taxon>
        <taxon>Actinomycetota</taxon>
        <taxon>Actinomycetes</taxon>
        <taxon>Kitasatosporales</taxon>
        <taxon>Streptomycetaceae</taxon>
        <taxon>Streptomyces</taxon>
    </lineage>
</organism>
<name>A0ABW2JCV8_9ACTN</name>
<dbReference type="RefSeq" id="WP_381826761.1">
    <property type="nucleotide sequence ID" value="NZ_JBHTCF010000001.1"/>
</dbReference>
<gene>
    <name evidence="3" type="ORF">ACFQVC_04915</name>
</gene>
<keyword evidence="2" id="KW-0732">Signal</keyword>
<evidence type="ECO:0000313" key="4">
    <source>
        <dbReference type="Proteomes" id="UP001596523"/>
    </source>
</evidence>
<evidence type="ECO:0000256" key="2">
    <source>
        <dbReference type="SAM" id="SignalP"/>
    </source>
</evidence>
<sequence length="244" mass="25571">MVSRLGRTGRTSAVAAVLGIALTVSGCAAGQGSTAEDDPAPRSSAPTTPAAERHDIPAVGVVPLATDMPEPLRLTRSSEHYGELQGVKGTMKCPKSEKRCEGVMGGGNTEYGEDADDKNAQRAKFSVWEYPSSVSARVAFDHWGKYLGSLAKGYMPLAQGEFGEGATAVSDAAAGQMGERAMVVRQGKYVGVVVTYTKADIADDGSPGPTALYGLTKMLVERMRRADLNQVPTASAHHLDLTSP</sequence>
<dbReference type="EMBL" id="JBHTCF010000001">
    <property type="protein sequence ID" value="MFC7303557.1"/>
    <property type="molecule type" value="Genomic_DNA"/>
</dbReference>
<evidence type="ECO:0008006" key="5">
    <source>
        <dbReference type="Google" id="ProtNLM"/>
    </source>
</evidence>
<feature type="signal peptide" evidence="2">
    <location>
        <begin position="1"/>
        <end position="28"/>
    </location>
</feature>
<feature type="region of interest" description="Disordered" evidence="1">
    <location>
        <begin position="29"/>
        <end position="58"/>
    </location>
</feature>
<reference evidence="4" key="1">
    <citation type="journal article" date="2019" name="Int. J. Syst. Evol. Microbiol.">
        <title>The Global Catalogue of Microorganisms (GCM) 10K type strain sequencing project: providing services to taxonomists for standard genome sequencing and annotation.</title>
        <authorList>
            <consortium name="The Broad Institute Genomics Platform"/>
            <consortium name="The Broad Institute Genome Sequencing Center for Infectious Disease"/>
            <person name="Wu L."/>
            <person name="Ma J."/>
        </authorList>
    </citation>
    <scope>NUCLEOTIDE SEQUENCE [LARGE SCALE GENOMIC DNA]</scope>
    <source>
        <strain evidence="4">SYNS20</strain>
    </source>
</reference>
<dbReference type="PROSITE" id="PS51257">
    <property type="entry name" value="PROKAR_LIPOPROTEIN"/>
    <property type="match status" value="1"/>
</dbReference>
<feature type="compositionally biased region" description="Low complexity" evidence="1">
    <location>
        <begin position="41"/>
        <end position="50"/>
    </location>
</feature>
<comment type="caution">
    <text evidence="3">The sequence shown here is derived from an EMBL/GenBank/DDBJ whole genome shotgun (WGS) entry which is preliminary data.</text>
</comment>
<evidence type="ECO:0000313" key="3">
    <source>
        <dbReference type="EMBL" id="MFC7303557.1"/>
    </source>
</evidence>
<evidence type="ECO:0000256" key="1">
    <source>
        <dbReference type="SAM" id="MobiDB-lite"/>
    </source>
</evidence>
<protein>
    <recommendedName>
        <fullName evidence="5">DUF3558 domain-containing protein</fullName>
    </recommendedName>
</protein>
<proteinExistence type="predicted"/>
<feature type="chain" id="PRO_5046281809" description="DUF3558 domain-containing protein" evidence="2">
    <location>
        <begin position="29"/>
        <end position="244"/>
    </location>
</feature>
<keyword evidence="4" id="KW-1185">Reference proteome</keyword>
<dbReference type="Proteomes" id="UP001596523">
    <property type="component" value="Unassembled WGS sequence"/>
</dbReference>